<sequence length="737" mass="78358">MEAAAEKRPPVARKELKLFVYFSIDDAHCAYLMASSPFQLDDRRRFIRVGCNDHDTRPADRFARWPGRLVLAVTGEFDDAVGPSDRPRGALFARFSCGNNESPFFGHPRGRHGAPAHGRRSPSAPIARNSVGNRRAFGAVDEGLDEDASIAGEEAHGRCRRAAASDRGDENRFKAGPFRRFRRARANDAAAIYRRRPEGQTAARARAAEAGIEGLDGAAAHTKTGSSALQKHERPFGIGPFVAANVGFGLAGRRPITIAIPFPSGTAAEAGKPLGGPRTDGDPRNGWRIGDASARKQNRCHVESGGRAASDQISSNLGVARDDPQGFSSRQLSLRNAYNSTESAVMKHVWAIPALMGMFVFGAAACTAETGEDTTGGVATEGNGEKEVSGDELRSALYNGGTLPSKTLAWTVDDGPNASTLEIAKYLAEEGVPTAFFVLGRQLTGTASYDQWVAKGKPGVTPAMKTLLDQIVAMPIKGSNLHHVMASHTFTHGERMVSLSTATRQGEMRESMRLLEPWIEGKMYMLRTPYGSWSANVYKDLASVNGSTNIVGNIFWNAGGAFDCTLNGGTWSCPAGAADWACWKPGKSRPAVPVETCAQGYINEVNGRAGKRGVVLTHDVSSSSLEMTKKIIPALKAQGYTFVRLDQVPEINADLKAAGATPAPAAVGSAAPAPATPSCREGGVYCGGIYSKIGGEKNTLYRCVSGKLSVMYACADTCKSAPSGTPDSCKREEESGP</sequence>
<evidence type="ECO:0000259" key="2">
    <source>
        <dbReference type="PROSITE" id="PS51677"/>
    </source>
</evidence>
<dbReference type="InterPro" id="IPR002509">
    <property type="entry name" value="NODB_dom"/>
</dbReference>
<protein>
    <recommendedName>
        <fullName evidence="2">NodB homology domain-containing protein</fullName>
    </recommendedName>
</protein>
<feature type="region of interest" description="Disordered" evidence="1">
    <location>
        <begin position="109"/>
        <end position="129"/>
    </location>
</feature>
<reference evidence="3 4" key="1">
    <citation type="journal article" date="2023" name="Nucleic Acids Res.">
        <title>The hologenome of Daphnia magna reveals possible DNA methylation and microbiome-mediated evolution of the host genome.</title>
        <authorList>
            <person name="Chaturvedi A."/>
            <person name="Li X."/>
            <person name="Dhandapani V."/>
            <person name="Marshall H."/>
            <person name="Kissane S."/>
            <person name="Cuenca-Cambronero M."/>
            <person name="Asole G."/>
            <person name="Calvet F."/>
            <person name="Ruiz-Romero M."/>
            <person name="Marangio P."/>
            <person name="Guigo R."/>
            <person name="Rago D."/>
            <person name="Mirbahai L."/>
            <person name="Eastwood N."/>
            <person name="Colbourne J.K."/>
            <person name="Zhou J."/>
            <person name="Mallon E."/>
            <person name="Orsini L."/>
        </authorList>
    </citation>
    <scope>NUCLEOTIDE SEQUENCE [LARGE SCALE GENOMIC DNA]</scope>
    <source>
        <strain evidence="3">LRV0_1</strain>
    </source>
</reference>
<evidence type="ECO:0000256" key="1">
    <source>
        <dbReference type="SAM" id="MobiDB-lite"/>
    </source>
</evidence>
<dbReference type="PROSITE" id="PS51677">
    <property type="entry name" value="NODB"/>
    <property type="match status" value="1"/>
</dbReference>
<dbReference type="InterPro" id="IPR011330">
    <property type="entry name" value="Glyco_hydro/deAcase_b/a-brl"/>
</dbReference>
<dbReference type="SUPFAM" id="SSF88713">
    <property type="entry name" value="Glycoside hydrolase/deacetylase"/>
    <property type="match status" value="1"/>
</dbReference>
<organism evidence="3 4">
    <name type="scientific">Daphnia magna</name>
    <dbReference type="NCBI Taxonomy" id="35525"/>
    <lineage>
        <taxon>Eukaryota</taxon>
        <taxon>Metazoa</taxon>
        <taxon>Ecdysozoa</taxon>
        <taxon>Arthropoda</taxon>
        <taxon>Crustacea</taxon>
        <taxon>Branchiopoda</taxon>
        <taxon>Diplostraca</taxon>
        <taxon>Cladocera</taxon>
        <taxon>Anomopoda</taxon>
        <taxon>Daphniidae</taxon>
        <taxon>Daphnia</taxon>
    </lineage>
</organism>
<dbReference type="Proteomes" id="UP001234178">
    <property type="component" value="Unassembled WGS sequence"/>
</dbReference>
<evidence type="ECO:0000313" key="4">
    <source>
        <dbReference type="Proteomes" id="UP001234178"/>
    </source>
</evidence>
<comment type="caution">
    <text evidence="3">The sequence shown here is derived from an EMBL/GenBank/DDBJ whole genome shotgun (WGS) entry which is preliminary data.</text>
</comment>
<feature type="compositionally biased region" description="Basic residues" evidence="1">
    <location>
        <begin position="109"/>
        <end position="120"/>
    </location>
</feature>
<dbReference type="InterPro" id="IPR050248">
    <property type="entry name" value="Polysacc_deacetylase_ArnD"/>
</dbReference>
<proteinExistence type="predicted"/>
<name>A0ABR0B8R4_9CRUS</name>
<dbReference type="Gene3D" id="3.20.20.370">
    <property type="entry name" value="Glycoside hydrolase/deacetylase"/>
    <property type="match status" value="1"/>
</dbReference>
<feature type="region of interest" description="Disordered" evidence="1">
    <location>
        <begin position="264"/>
        <end position="326"/>
    </location>
</feature>
<dbReference type="CDD" id="cd10917">
    <property type="entry name" value="CE4_NodB_like_6s_7s"/>
    <property type="match status" value="1"/>
</dbReference>
<accession>A0ABR0B8R4</accession>
<dbReference type="Pfam" id="PF01522">
    <property type="entry name" value="Polysacc_deac_1"/>
    <property type="match status" value="1"/>
</dbReference>
<feature type="domain" description="NodB homology" evidence="2">
    <location>
        <begin position="406"/>
        <end position="643"/>
    </location>
</feature>
<dbReference type="EMBL" id="JAOYFB010000041">
    <property type="protein sequence ID" value="KAK4044971.1"/>
    <property type="molecule type" value="Genomic_DNA"/>
</dbReference>
<evidence type="ECO:0000313" key="3">
    <source>
        <dbReference type="EMBL" id="KAK4044971.1"/>
    </source>
</evidence>
<gene>
    <name evidence="3" type="ORF">OUZ56_032377</name>
</gene>
<keyword evidence="4" id="KW-1185">Reference proteome</keyword>
<dbReference type="PANTHER" id="PTHR10587">
    <property type="entry name" value="GLYCOSYL TRANSFERASE-RELATED"/>
    <property type="match status" value="1"/>
</dbReference>